<dbReference type="EMBL" id="BARV01017916">
    <property type="protein sequence ID" value="GAI28784.1"/>
    <property type="molecule type" value="Genomic_DNA"/>
</dbReference>
<comment type="caution">
    <text evidence="2">The sequence shown here is derived from an EMBL/GenBank/DDBJ whole genome shotgun (WGS) entry which is preliminary data.</text>
</comment>
<evidence type="ECO:0008006" key="3">
    <source>
        <dbReference type="Google" id="ProtNLM"/>
    </source>
</evidence>
<dbReference type="InterPro" id="IPR029069">
    <property type="entry name" value="HotDog_dom_sf"/>
</dbReference>
<dbReference type="InterPro" id="IPR013114">
    <property type="entry name" value="FabA_FabZ"/>
</dbReference>
<dbReference type="SUPFAM" id="SSF54637">
    <property type="entry name" value="Thioesterase/thiol ester dehydrase-isomerase"/>
    <property type="match status" value="1"/>
</dbReference>
<gene>
    <name evidence="2" type="ORF">S06H3_30425</name>
</gene>
<protein>
    <recommendedName>
        <fullName evidence="3">UDP-3-O-[3-hydroxymyristoyl] N-acetylglucosamine deacetylase</fullName>
    </recommendedName>
</protein>
<name>X1PD03_9ZZZZ</name>
<dbReference type="PANTHER" id="PTHR30272">
    <property type="entry name" value="3-HYDROXYACYL-[ACYL-CARRIER-PROTEIN] DEHYDRATASE"/>
    <property type="match status" value="1"/>
</dbReference>
<evidence type="ECO:0000313" key="2">
    <source>
        <dbReference type="EMBL" id="GAI28784.1"/>
    </source>
</evidence>
<sequence>VPDPEHYATYFLKIDNVKFRGKVVPGDTLIIKADLLEPIRRGIAHMFGQVFVGDNLVSEGELMAQIVKEYE</sequence>
<dbReference type="AlphaFoldDB" id="X1PD03"/>
<accession>X1PD03</accession>
<dbReference type="Pfam" id="PF07977">
    <property type="entry name" value="FabA"/>
    <property type="match status" value="1"/>
</dbReference>
<evidence type="ECO:0000256" key="1">
    <source>
        <dbReference type="ARBA" id="ARBA00023239"/>
    </source>
</evidence>
<feature type="non-terminal residue" evidence="2">
    <location>
        <position position="1"/>
    </location>
</feature>
<dbReference type="PANTHER" id="PTHR30272:SF1">
    <property type="entry name" value="3-HYDROXYACYL-[ACYL-CARRIER-PROTEIN] DEHYDRATASE"/>
    <property type="match status" value="1"/>
</dbReference>
<keyword evidence="1" id="KW-0456">Lyase</keyword>
<proteinExistence type="predicted"/>
<reference evidence="2" key="1">
    <citation type="journal article" date="2014" name="Front. Microbiol.">
        <title>High frequency of phylogenetically diverse reductive dehalogenase-homologous genes in deep subseafloor sedimentary metagenomes.</title>
        <authorList>
            <person name="Kawai M."/>
            <person name="Futagami T."/>
            <person name="Toyoda A."/>
            <person name="Takaki Y."/>
            <person name="Nishi S."/>
            <person name="Hori S."/>
            <person name="Arai W."/>
            <person name="Tsubouchi T."/>
            <person name="Morono Y."/>
            <person name="Uchiyama I."/>
            <person name="Ito T."/>
            <person name="Fujiyama A."/>
            <person name="Inagaki F."/>
            <person name="Takami H."/>
        </authorList>
    </citation>
    <scope>NUCLEOTIDE SEQUENCE</scope>
    <source>
        <strain evidence="2">Expedition CK06-06</strain>
    </source>
</reference>
<dbReference type="GO" id="GO:0016829">
    <property type="term" value="F:lyase activity"/>
    <property type="evidence" value="ECO:0007669"/>
    <property type="project" value="UniProtKB-KW"/>
</dbReference>
<dbReference type="Gene3D" id="3.10.129.10">
    <property type="entry name" value="Hotdog Thioesterase"/>
    <property type="match status" value="1"/>
</dbReference>
<organism evidence="2">
    <name type="scientific">marine sediment metagenome</name>
    <dbReference type="NCBI Taxonomy" id="412755"/>
    <lineage>
        <taxon>unclassified sequences</taxon>
        <taxon>metagenomes</taxon>
        <taxon>ecological metagenomes</taxon>
    </lineage>
</organism>